<comment type="pathway">
    <text evidence="1 6">Carbohydrate biosynthesis; dTDP-L-rhamnose biosynthesis.</text>
</comment>
<dbReference type="GO" id="GO:0008831">
    <property type="term" value="F:dTDP-4-dehydrorhamnose reductase activity"/>
    <property type="evidence" value="ECO:0007669"/>
    <property type="project" value="UniProtKB-EC"/>
</dbReference>
<dbReference type="Pfam" id="PF04321">
    <property type="entry name" value="RmlD_sub_bind"/>
    <property type="match status" value="1"/>
</dbReference>
<dbReference type="NCBIfam" id="TIGR01214">
    <property type="entry name" value="rmlD"/>
    <property type="match status" value="1"/>
</dbReference>
<reference evidence="8" key="1">
    <citation type="journal article" date="2021" name="PeerJ">
        <title>Extensive microbial diversity within the chicken gut microbiome revealed by metagenomics and culture.</title>
        <authorList>
            <person name="Gilroy R."/>
            <person name="Ravi A."/>
            <person name="Getino M."/>
            <person name="Pursley I."/>
            <person name="Horton D.L."/>
            <person name="Alikhan N.F."/>
            <person name="Baker D."/>
            <person name="Gharbi K."/>
            <person name="Hall N."/>
            <person name="Watson M."/>
            <person name="Adriaenssens E.M."/>
            <person name="Foster-Nyarko E."/>
            <person name="Jarju S."/>
            <person name="Secka A."/>
            <person name="Antonio M."/>
            <person name="Oren A."/>
            <person name="Chaudhuri R.R."/>
            <person name="La Ragione R."/>
            <person name="Hildebrand F."/>
            <person name="Pallen M.J."/>
        </authorList>
    </citation>
    <scope>NUCLEOTIDE SEQUENCE</scope>
    <source>
        <strain evidence="8">CHK169-11906</strain>
    </source>
</reference>
<accession>A0A9D2ID24</accession>
<keyword evidence="6" id="KW-0521">NADP</keyword>
<dbReference type="Proteomes" id="UP000824259">
    <property type="component" value="Unassembled WGS sequence"/>
</dbReference>
<dbReference type="InterPro" id="IPR005913">
    <property type="entry name" value="dTDP_dehydrorham_reduct"/>
</dbReference>
<evidence type="ECO:0000313" key="9">
    <source>
        <dbReference type="Proteomes" id="UP000824259"/>
    </source>
</evidence>
<dbReference type="SUPFAM" id="SSF51735">
    <property type="entry name" value="NAD(P)-binding Rossmann-fold domains"/>
    <property type="match status" value="1"/>
</dbReference>
<feature type="domain" description="RmlD-like substrate binding" evidence="7">
    <location>
        <begin position="3"/>
        <end position="285"/>
    </location>
</feature>
<dbReference type="GO" id="GO:0019305">
    <property type="term" value="P:dTDP-rhamnose biosynthetic process"/>
    <property type="evidence" value="ECO:0007669"/>
    <property type="project" value="TreeGrafter"/>
</dbReference>
<comment type="similarity">
    <text evidence="2 6">Belongs to the dTDP-4-dehydrorhamnose reductase family.</text>
</comment>
<gene>
    <name evidence="8" type="primary">rfbD</name>
    <name evidence="8" type="ORF">H9779_02960</name>
</gene>
<dbReference type="PANTHER" id="PTHR10491:SF4">
    <property type="entry name" value="METHIONINE ADENOSYLTRANSFERASE 2 SUBUNIT BETA"/>
    <property type="match status" value="1"/>
</dbReference>
<evidence type="ECO:0000256" key="2">
    <source>
        <dbReference type="ARBA" id="ARBA00010944"/>
    </source>
</evidence>
<evidence type="ECO:0000256" key="6">
    <source>
        <dbReference type="RuleBase" id="RU364082"/>
    </source>
</evidence>
<name>A0A9D2ID24_9BACT</name>
<dbReference type="CDD" id="cd05254">
    <property type="entry name" value="dTDP_HR_like_SDR_e"/>
    <property type="match status" value="1"/>
</dbReference>
<dbReference type="InterPro" id="IPR036291">
    <property type="entry name" value="NAD(P)-bd_dom_sf"/>
</dbReference>
<evidence type="ECO:0000259" key="7">
    <source>
        <dbReference type="Pfam" id="PF04321"/>
    </source>
</evidence>
<dbReference type="EC" id="1.1.1.133" evidence="3 6"/>
<evidence type="ECO:0000313" key="8">
    <source>
        <dbReference type="EMBL" id="HJA98546.1"/>
    </source>
</evidence>
<dbReference type="Gene3D" id="3.90.25.10">
    <property type="entry name" value="UDP-galactose 4-epimerase, domain 1"/>
    <property type="match status" value="1"/>
</dbReference>
<protein>
    <recommendedName>
        <fullName evidence="4 6">dTDP-4-dehydrorhamnose reductase</fullName>
        <ecNumber evidence="3 6">1.1.1.133</ecNumber>
    </recommendedName>
</protein>
<dbReference type="AlphaFoldDB" id="A0A9D2ID24"/>
<evidence type="ECO:0000256" key="4">
    <source>
        <dbReference type="ARBA" id="ARBA00017099"/>
    </source>
</evidence>
<comment type="catalytic activity">
    <reaction evidence="5">
        <text>dTDP-beta-L-rhamnose + NADP(+) = dTDP-4-dehydro-beta-L-rhamnose + NADPH + H(+)</text>
        <dbReference type="Rhea" id="RHEA:21796"/>
        <dbReference type="ChEBI" id="CHEBI:15378"/>
        <dbReference type="ChEBI" id="CHEBI:57510"/>
        <dbReference type="ChEBI" id="CHEBI:57783"/>
        <dbReference type="ChEBI" id="CHEBI:58349"/>
        <dbReference type="ChEBI" id="CHEBI:62830"/>
        <dbReference type="EC" id="1.1.1.133"/>
    </reaction>
</comment>
<sequence>MLNVLVTGADGQLGREMRTLGAHSRHRYLFTDVAELDITDAESVMQFVEREKIHAIVNCAAYTNVDRAEEDPVTADRINHLAVANLARAAKAQDATLFHISTDYVFGGTGNVPFREEDPTTPLGVYGVTKLKGERAIVESGCKYLILRTAWLYSPYGRNFMKTMLQLTEQKPELQVVFDQVGTPTCAADLARVIYERIESVDYAGEEGIYHFTNEGVCSWYDFAHAIAALSGHTACRLSPCHSSEFPSKVRRPNFSVLDKSKIKERFGITIPHWHDSLKRCLEAYNELNQ</sequence>
<evidence type="ECO:0000256" key="5">
    <source>
        <dbReference type="ARBA" id="ARBA00048200"/>
    </source>
</evidence>
<dbReference type="Gene3D" id="3.40.50.720">
    <property type="entry name" value="NAD(P)-binding Rossmann-like Domain"/>
    <property type="match status" value="1"/>
</dbReference>
<organism evidence="8 9">
    <name type="scientific">Candidatus Alistipes avicola</name>
    <dbReference type="NCBI Taxonomy" id="2838432"/>
    <lineage>
        <taxon>Bacteria</taxon>
        <taxon>Pseudomonadati</taxon>
        <taxon>Bacteroidota</taxon>
        <taxon>Bacteroidia</taxon>
        <taxon>Bacteroidales</taxon>
        <taxon>Rikenellaceae</taxon>
        <taxon>Alistipes</taxon>
    </lineage>
</organism>
<comment type="caution">
    <text evidence="8">The sequence shown here is derived from an EMBL/GenBank/DDBJ whole genome shotgun (WGS) entry which is preliminary data.</text>
</comment>
<dbReference type="PANTHER" id="PTHR10491">
    <property type="entry name" value="DTDP-4-DEHYDRORHAMNOSE REDUCTASE"/>
    <property type="match status" value="1"/>
</dbReference>
<evidence type="ECO:0000256" key="1">
    <source>
        <dbReference type="ARBA" id="ARBA00004781"/>
    </source>
</evidence>
<dbReference type="GO" id="GO:0005829">
    <property type="term" value="C:cytosol"/>
    <property type="evidence" value="ECO:0007669"/>
    <property type="project" value="TreeGrafter"/>
</dbReference>
<reference evidence="8" key="2">
    <citation type="submission" date="2021-04" db="EMBL/GenBank/DDBJ databases">
        <authorList>
            <person name="Gilroy R."/>
        </authorList>
    </citation>
    <scope>NUCLEOTIDE SEQUENCE</scope>
    <source>
        <strain evidence="8">CHK169-11906</strain>
    </source>
</reference>
<evidence type="ECO:0000256" key="3">
    <source>
        <dbReference type="ARBA" id="ARBA00012929"/>
    </source>
</evidence>
<dbReference type="EMBL" id="DWYR01000009">
    <property type="protein sequence ID" value="HJA98546.1"/>
    <property type="molecule type" value="Genomic_DNA"/>
</dbReference>
<keyword evidence="6 8" id="KW-0560">Oxidoreductase</keyword>
<comment type="function">
    <text evidence="6">Catalyzes the reduction of dTDP-6-deoxy-L-lyxo-4-hexulose to yield dTDP-L-rhamnose.</text>
</comment>
<dbReference type="InterPro" id="IPR029903">
    <property type="entry name" value="RmlD-like-bd"/>
</dbReference>
<proteinExistence type="inferred from homology"/>